<keyword evidence="1" id="KW-0175">Coiled coil</keyword>
<name>A0A6C0FBD1_9ZZZZ</name>
<protein>
    <submittedName>
        <fullName evidence="2">Uncharacterized protein</fullName>
    </submittedName>
</protein>
<evidence type="ECO:0000256" key="1">
    <source>
        <dbReference type="SAM" id="Coils"/>
    </source>
</evidence>
<reference evidence="2" key="1">
    <citation type="journal article" date="2020" name="Nature">
        <title>Giant virus diversity and host interactions through global metagenomics.</title>
        <authorList>
            <person name="Schulz F."/>
            <person name="Roux S."/>
            <person name="Paez-Espino D."/>
            <person name="Jungbluth S."/>
            <person name="Walsh D.A."/>
            <person name="Denef V.J."/>
            <person name="McMahon K.D."/>
            <person name="Konstantinidis K.T."/>
            <person name="Eloe-Fadrosh E.A."/>
            <person name="Kyrpides N.C."/>
            <person name="Woyke T."/>
        </authorList>
    </citation>
    <scope>NUCLEOTIDE SEQUENCE</scope>
    <source>
        <strain evidence="2">GVMAG-S-ERX556049-19</strain>
    </source>
</reference>
<sequence>MDYSLTISNKKVYDFYKAHKNLNFESMNILFVDILDNLLQNANPSLNTDLANMLINNMKTLQTQLDTMENSMNKTQSEIGNIFTLKFLDFKREYMDDMKMILSNGVSDKVAPIIRECNDSLLDKTKLMVSEIIPKNQENLHKSIDSSLTQLQNSINNDTNLLMKSSLTKDVLENFTNSIDEKFANTLLNSQNLLNSIISSTEQRLDGRLSEIKNISSTNNSTQDILCTNINDLLKKMENSSSKGKISENLLFNVLHSLYPTAQIEFVGTTKETGDIILKRRDKPVILFENKNYDRNVGQEEVKKFLRDIENKNCSGIMLAQHYGIANKNNYEIELHNNNVLTYLHNVEYDADKIKSAVDIIDYFKSCLNELEVGSGEHINISKEFLGDINKEYQNFINNKLTHIKTIKDYQQKLISQIDDIKLPSLEHYLSRMFASSASKENTCEFCNYVAKNVRALTAHHRGCALKKQHEAKKKEQLMQKLHGENTMQYNPNNV</sequence>
<dbReference type="AlphaFoldDB" id="A0A6C0FBD1"/>
<accession>A0A6C0FBD1</accession>
<organism evidence="2">
    <name type="scientific">viral metagenome</name>
    <dbReference type="NCBI Taxonomy" id="1070528"/>
    <lineage>
        <taxon>unclassified sequences</taxon>
        <taxon>metagenomes</taxon>
        <taxon>organismal metagenomes</taxon>
    </lineage>
</organism>
<dbReference type="EMBL" id="MN738827">
    <property type="protein sequence ID" value="QHT38161.1"/>
    <property type="molecule type" value="Genomic_DNA"/>
</dbReference>
<feature type="coiled-coil region" evidence="1">
    <location>
        <begin position="51"/>
        <end position="78"/>
    </location>
</feature>
<proteinExistence type="predicted"/>
<evidence type="ECO:0000313" key="2">
    <source>
        <dbReference type="EMBL" id="QHT38161.1"/>
    </source>
</evidence>